<feature type="transmembrane region" description="Helical" evidence="2">
    <location>
        <begin position="267"/>
        <end position="288"/>
    </location>
</feature>
<dbReference type="STRING" id="1306861.A0A4U6XMM0"/>
<feature type="compositionally biased region" description="Basic and acidic residues" evidence="1">
    <location>
        <begin position="476"/>
        <end position="488"/>
    </location>
</feature>
<accession>A0A4U6XMM0</accession>
<dbReference type="EMBL" id="PJEX01000054">
    <property type="protein sequence ID" value="TKW56930.1"/>
    <property type="molecule type" value="Genomic_DNA"/>
</dbReference>
<gene>
    <name evidence="3" type="primary">YMR034C</name>
    <name evidence="3" type="ORF">CTA1_8004</name>
</gene>
<dbReference type="Proteomes" id="UP000310108">
    <property type="component" value="Unassembled WGS sequence"/>
</dbReference>
<dbReference type="PANTHER" id="PTHR18640:SF5">
    <property type="entry name" value="SODIUM_BILE ACID COTRANSPORTER 7"/>
    <property type="match status" value="1"/>
</dbReference>
<evidence type="ECO:0000313" key="4">
    <source>
        <dbReference type="Proteomes" id="UP000310108"/>
    </source>
</evidence>
<feature type="transmembrane region" description="Helical" evidence="2">
    <location>
        <begin position="155"/>
        <end position="174"/>
    </location>
</feature>
<feature type="transmembrane region" description="Helical" evidence="2">
    <location>
        <begin position="300"/>
        <end position="323"/>
    </location>
</feature>
<dbReference type="InterPro" id="IPR016833">
    <property type="entry name" value="Put_Na-Bile_cotransptr"/>
</dbReference>
<evidence type="ECO:0000256" key="2">
    <source>
        <dbReference type="SAM" id="Phobius"/>
    </source>
</evidence>
<comment type="caution">
    <text evidence="3">The sequence shown here is derived from an EMBL/GenBank/DDBJ whole genome shotgun (WGS) entry which is preliminary data.</text>
</comment>
<dbReference type="PANTHER" id="PTHR18640">
    <property type="entry name" value="SOLUTE CARRIER FAMILY 10 MEMBER 7"/>
    <property type="match status" value="1"/>
</dbReference>
<feature type="transmembrane region" description="Helical" evidence="2">
    <location>
        <begin position="86"/>
        <end position="105"/>
    </location>
</feature>
<organism evidence="3 4">
    <name type="scientific">Colletotrichum tanaceti</name>
    <dbReference type="NCBI Taxonomy" id="1306861"/>
    <lineage>
        <taxon>Eukaryota</taxon>
        <taxon>Fungi</taxon>
        <taxon>Dikarya</taxon>
        <taxon>Ascomycota</taxon>
        <taxon>Pezizomycotina</taxon>
        <taxon>Sordariomycetes</taxon>
        <taxon>Hypocreomycetidae</taxon>
        <taxon>Glomerellales</taxon>
        <taxon>Glomerellaceae</taxon>
        <taxon>Colletotrichum</taxon>
        <taxon>Colletotrichum destructivum species complex</taxon>
    </lineage>
</organism>
<feature type="transmembrane region" description="Helical" evidence="2">
    <location>
        <begin position="186"/>
        <end position="209"/>
    </location>
</feature>
<dbReference type="Gene3D" id="1.20.1530.20">
    <property type="match status" value="1"/>
</dbReference>
<dbReference type="InterPro" id="IPR038770">
    <property type="entry name" value="Na+/solute_symporter_sf"/>
</dbReference>
<feature type="transmembrane region" description="Helical" evidence="2">
    <location>
        <begin position="229"/>
        <end position="255"/>
    </location>
</feature>
<keyword evidence="4" id="KW-1185">Reference proteome</keyword>
<dbReference type="Pfam" id="PF13593">
    <property type="entry name" value="SBF_like"/>
    <property type="match status" value="1"/>
</dbReference>
<feature type="transmembrane region" description="Helical" evidence="2">
    <location>
        <begin position="51"/>
        <end position="71"/>
    </location>
</feature>
<evidence type="ECO:0000256" key="1">
    <source>
        <dbReference type="SAM" id="MobiDB-lite"/>
    </source>
</evidence>
<feature type="transmembrane region" description="Helical" evidence="2">
    <location>
        <begin position="361"/>
        <end position="386"/>
    </location>
</feature>
<name>A0A4U6XMM0_9PEZI</name>
<dbReference type="AlphaFoldDB" id="A0A4U6XMM0"/>
<dbReference type="GO" id="GO:0005886">
    <property type="term" value="C:plasma membrane"/>
    <property type="evidence" value="ECO:0007669"/>
    <property type="project" value="TreeGrafter"/>
</dbReference>
<protein>
    <submittedName>
        <fullName evidence="3">Putative membrane protein</fullName>
    </submittedName>
</protein>
<keyword evidence="2" id="KW-1133">Transmembrane helix</keyword>
<feature type="compositionally biased region" description="Basic and acidic residues" evidence="1">
    <location>
        <begin position="457"/>
        <end position="468"/>
    </location>
</feature>
<feature type="region of interest" description="Disordered" evidence="1">
    <location>
        <begin position="428"/>
        <end position="500"/>
    </location>
</feature>
<sequence length="500" mass="53650">MTGSAGGQNRSAEEGKEEEEEKKKKKKKKKHPSDASAGARFRANAVKAVKFVLAQWLVIGFGLSCVFAYLFPNVAARGGPIRSEYSIIYGGIAIIFLVSGLQLSHAKLRQNLTNWRLHIIVQGISFIVIPVILLVIIHVIIAAGGLRNNVLSTPIIVGMVVASCLPTTIASNVVMTRASGGDEAAAIIEVVIGNVLGSFVSPGLIYGFIPKTPEFADWQPANPSTLGGMYANVLRQLGLSVLLPLAVGQVVRWLWEKRVDWALRTFYLAKVSTFCLILLVWTTFSAAFKTGALFATPHASIIFNVFMNVALYMLFTLICFYAARPPLAACEAVNPRVASRAAPGLLRRALTVRRLTREQTIAVCFCGAAKTTSLGIPLATAMWTASDDLTRALVQIPVLLYTIEQVFMAQILVYVFKRYLRKAAKAEAEATEDEEVGGGGGVGGGVGGVGSGNGMSADERRRERERNSGDMAGNGESEKQRGTEKGEGGDGVPVKTTSQT</sequence>
<feature type="transmembrane region" description="Helical" evidence="2">
    <location>
        <begin position="398"/>
        <end position="416"/>
    </location>
</feature>
<feature type="region of interest" description="Disordered" evidence="1">
    <location>
        <begin position="1"/>
        <end position="36"/>
    </location>
</feature>
<evidence type="ECO:0000313" key="3">
    <source>
        <dbReference type="EMBL" id="TKW56930.1"/>
    </source>
</evidence>
<proteinExistence type="predicted"/>
<reference evidence="3 4" key="1">
    <citation type="journal article" date="2019" name="PLoS ONE">
        <title>Comparative genome analysis indicates high evolutionary potential of pathogenicity genes in Colletotrichum tanaceti.</title>
        <authorList>
            <person name="Lelwala R.V."/>
            <person name="Korhonen P.K."/>
            <person name="Young N.D."/>
            <person name="Scott J.B."/>
            <person name="Ades P.A."/>
            <person name="Gasser R.B."/>
            <person name="Taylor P.W.J."/>
        </authorList>
    </citation>
    <scope>NUCLEOTIDE SEQUENCE [LARGE SCALE GENOMIC DNA]</scope>
    <source>
        <strain evidence="3">BRIP57314</strain>
    </source>
</reference>
<feature type="compositionally biased region" description="Gly residues" evidence="1">
    <location>
        <begin position="437"/>
        <end position="453"/>
    </location>
</feature>
<keyword evidence="2" id="KW-0812">Transmembrane</keyword>
<feature type="transmembrane region" description="Helical" evidence="2">
    <location>
        <begin position="117"/>
        <end position="143"/>
    </location>
</feature>
<keyword evidence="2" id="KW-0472">Membrane</keyword>